<evidence type="ECO:0000256" key="4">
    <source>
        <dbReference type="ARBA" id="ARBA00022692"/>
    </source>
</evidence>
<evidence type="ECO:0000313" key="11">
    <source>
        <dbReference type="Proteomes" id="UP001596004"/>
    </source>
</evidence>
<gene>
    <name evidence="10" type="ORF">ACFO60_06750</name>
</gene>
<evidence type="ECO:0000256" key="7">
    <source>
        <dbReference type="SAM" id="MobiDB-lite"/>
    </source>
</evidence>
<keyword evidence="2" id="KW-0813">Transport</keyword>
<feature type="transmembrane region" description="Helical" evidence="8">
    <location>
        <begin position="272"/>
        <end position="294"/>
    </location>
</feature>
<dbReference type="InterPro" id="IPR036259">
    <property type="entry name" value="MFS_trans_sf"/>
</dbReference>
<comment type="subcellular location">
    <subcellularLocation>
        <location evidence="1">Cell membrane</location>
        <topology evidence="1">Multi-pass membrane protein</topology>
    </subcellularLocation>
</comment>
<dbReference type="EMBL" id="JBHSFP010000003">
    <property type="protein sequence ID" value="MFC4530455.1"/>
    <property type="molecule type" value="Genomic_DNA"/>
</dbReference>
<dbReference type="RefSeq" id="WP_380838302.1">
    <property type="nucleotide sequence ID" value="NZ_JBHSFP010000003.1"/>
</dbReference>
<evidence type="ECO:0000256" key="3">
    <source>
        <dbReference type="ARBA" id="ARBA00022475"/>
    </source>
</evidence>
<keyword evidence="6 8" id="KW-0472">Membrane</keyword>
<dbReference type="SUPFAM" id="SSF103473">
    <property type="entry name" value="MFS general substrate transporter"/>
    <property type="match status" value="1"/>
</dbReference>
<evidence type="ECO:0000313" key="10">
    <source>
        <dbReference type="EMBL" id="MFC4530455.1"/>
    </source>
</evidence>
<name>A0ABV9CCB3_9ACTN</name>
<feature type="transmembrane region" description="Helical" evidence="8">
    <location>
        <begin position="375"/>
        <end position="391"/>
    </location>
</feature>
<keyword evidence="11" id="KW-1185">Reference proteome</keyword>
<organism evidence="10 11">
    <name type="scientific">Sphaerisporangium dianthi</name>
    <dbReference type="NCBI Taxonomy" id="1436120"/>
    <lineage>
        <taxon>Bacteria</taxon>
        <taxon>Bacillati</taxon>
        <taxon>Actinomycetota</taxon>
        <taxon>Actinomycetes</taxon>
        <taxon>Streptosporangiales</taxon>
        <taxon>Streptosporangiaceae</taxon>
        <taxon>Sphaerisporangium</taxon>
    </lineage>
</organism>
<dbReference type="PROSITE" id="PS50850">
    <property type="entry name" value="MFS"/>
    <property type="match status" value="1"/>
</dbReference>
<feature type="transmembrane region" description="Helical" evidence="8">
    <location>
        <begin position="328"/>
        <end position="354"/>
    </location>
</feature>
<feature type="transmembrane region" description="Helical" evidence="8">
    <location>
        <begin position="9"/>
        <end position="31"/>
    </location>
</feature>
<feature type="compositionally biased region" description="Pro residues" evidence="7">
    <location>
        <begin position="438"/>
        <end position="457"/>
    </location>
</feature>
<evidence type="ECO:0000256" key="5">
    <source>
        <dbReference type="ARBA" id="ARBA00022989"/>
    </source>
</evidence>
<dbReference type="PANTHER" id="PTHR23513:SF6">
    <property type="entry name" value="MAJOR FACILITATOR SUPERFAMILY ASSOCIATED DOMAIN-CONTAINING PROTEIN"/>
    <property type="match status" value="1"/>
</dbReference>
<dbReference type="PANTHER" id="PTHR23513">
    <property type="entry name" value="INTEGRAL MEMBRANE EFFLUX PROTEIN-RELATED"/>
    <property type="match status" value="1"/>
</dbReference>
<dbReference type="Pfam" id="PF05977">
    <property type="entry name" value="MFS_3"/>
    <property type="match status" value="1"/>
</dbReference>
<feature type="transmembrane region" description="Helical" evidence="8">
    <location>
        <begin position="301"/>
        <end position="322"/>
    </location>
</feature>
<feature type="transmembrane region" description="Helical" evidence="8">
    <location>
        <begin position="397"/>
        <end position="417"/>
    </location>
</feature>
<feature type="domain" description="Major facilitator superfamily (MFS) profile" evidence="9">
    <location>
        <begin position="239"/>
        <end position="475"/>
    </location>
</feature>
<evidence type="ECO:0000256" key="2">
    <source>
        <dbReference type="ARBA" id="ARBA00022448"/>
    </source>
</evidence>
<dbReference type="Gene3D" id="1.20.1250.20">
    <property type="entry name" value="MFS general substrate transporter like domains"/>
    <property type="match status" value="1"/>
</dbReference>
<dbReference type="InterPro" id="IPR020846">
    <property type="entry name" value="MFS_dom"/>
</dbReference>
<feature type="transmembrane region" description="Helical" evidence="8">
    <location>
        <begin position="157"/>
        <end position="183"/>
    </location>
</feature>
<dbReference type="Pfam" id="PF07690">
    <property type="entry name" value="MFS_1"/>
    <property type="match status" value="1"/>
</dbReference>
<protein>
    <submittedName>
        <fullName evidence="10">MFS transporter</fullName>
    </submittedName>
</protein>
<evidence type="ECO:0000259" key="9">
    <source>
        <dbReference type="PROSITE" id="PS50850"/>
    </source>
</evidence>
<evidence type="ECO:0000256" key="1">
    <source>
        <dbReference type="ARBA" id="ARBA00004651"/>
    </source>
</evidence>
<accession>A0ABV9CCB3</accession>
<evidence type="ECO:0000256" key="6">
    <source>
        <dbReference type="ARBA" id="ARBA00023136"/>
    </source>
</evidence>
<sequence>MLRDGNFRLFWTGQTISLIGGQVSLVALPLLAVLTLDAGSFEVGLLAALGRAPWLLFGLLAGALADRVRRRPLLIGADLVRAAALAWIPAAAALGVLTMEQLYAVTFVVGSMTVVSDVAAQSFLPSLAAPAQLADGNSKLEISRASAEAVGPGLGGVLVQAVTASFAIVADVVSFLLSAVLLGRVKVDERTVRAGAGAMTGSGAGTGAGTGSEAGARAGAGSVAGEVREGMRFVLGHPLLRWNVLAAAVANFFGNILLAILVLYILREIGLAPAMIGLVLGLGSLGAVLGAAVAQRLIRRIGFGPTLTAGLATTAVGGLLLAAVDGPYALRVAWAVAAMMLLLAGVPLFDVAVVTLRQLITPPRLLGRANATMRFLVFGTMPLGALAGGLLGEHAGLRTAVLVAGAGLAGPVVIVLVSPLSRLRSHLPPSETRLPTPGAHPPPAEAHPTRPGAPPAPDGASSEPLSDITTSGGTP</sequence>
<comment type="caution">
    <text evidence="10">The sequence shown here is derived from an EMBL/GenBank/DDBJ whole genome shotgun (WGS) entry which is preliminary data.</text>
</comment>
<dbReference type="InterPro" id="IPR011701">
    <property type="entry name" value="MFS"/>
</dbReference>
<reference evidence="11" key="1">
    <citation type="journal article" date="2019" name="Int. J. Syst. Evol. Microbiol.">
        <title>The Global Catalogue of Microorganisms (GCM) 10K type strain sequencing project: providing services to taxonomists for standard genome sequencing and annotation.</title>
        <authorList>
            <consortium name="The Broad Institute Genomics Platform"/>
            <consortium name="The Broad Institute Genome Sequencing Center for Infectious Disease"/>
            <person name="Wu L."/>
            <person name="Ma J."/>
        </authorList>
    </citation>
    <scope>NUCLEOTIDE SEQUENCE [LARGE SCALE GENOMIC DNA]</scope>
    <source>
        <strain evidence="11">CGMCC 4.7132</strain>
    </source>
</reference>
<dbReference type="InterPro" id="IPR010290">
    <property type="entry name" value="TM_effector"/>
</dbReference>
<feature type="transmembrane region" description="Helical" evidence="8">
    <location>
        <begin position="77"/>
        <end position="97"/>
    </location>
</feature>
<dbReference type="CDD" id="cd06173">
    <property type="entry name" value="MFS_MefA_like"/>
    <property type="match status" value="1"/>
</dbReference>
<proteinExistence type="predicted"/>
<feature type="transmembrane region" description="Helical" evidence="8">
    <location>
        <begin position="242"/>
        <end position="266"/>
    </location>
</feature>
<feature type="region of interest" description="Disordered" evidence="7">
    <location>
        <begin position="426"/>
        <end position="475"/>
    </location>
</feature>
<keyword evidence="5 8" id="KW-1133">Transmembrane helix</keyword>
<keyword evidence="4 8" id="KW-0812">Transmembrane</keyword>
<feature type="transmembrane region" description="Helical" evidence="8">
    <location>
        <begin position="43"/>
        <end position="65"/>
    </location>
</feature>
<keyword evidence="3" id="KW-1003">Cell membrane</keyword>
<evidence type="ECO:0000256" key="8">
    <source>
        <dbReference type="SAM" id="Phobius"/>
    </source>
</evidence>
<dbReference type="Proteomes" id="UP001596004">
    <property type="component" value="Unassembled WGS sequence"/>
</dbReference>